<feature type="chain" id="PRO_5039541295" description="VWFA domain-containing protein" evidence="1">
    <location>
        <begin position="21"/>
        <end position="539"/>
    </location>
</feature>
<protein>
    <recommendedName>
        <fullName evidence="2">VWFA domain-containing protein</fullName>
    </recommendedName>
</protein>
<gene>
    <name evidence="3" type="ORF">C6Y14_21725</name>
</gene>
<dbReference type="OrthoDB" id="3170630at2"/>
<dbReference type="SMART" id="SM00327">
    <property type="entry name" value="VWA"/>
    <property type="match status" value="1"/>
</dbReference>
<dbReference type="Gene3D" id="3.40.190.10">
    <property type="entry name" value="Periplasmic binding protein-like II"/>
    <property type="match status" value="1"/>
</dbReference>
<accession>A0A2P8Q5H2</accession>
<dbReference type="AlphaFoldDB" id="A0A2P8Q5H2"/>
<feature type="signal peptide" evidence="1">
    <location>
        <begin position="1"/>
        <end position="20"/>
    </location>
</feature>
<evidence type="ECO:0000313" key="3">
    <source>
        <dbReference type="EMBL" id="PSM41506.1"/>
    </source>
</evidence>
<evidence type="ECO:0000313" key="4">
    <source>
        <dbReference type="Proteomes" id="UP000240429"/>
    </source>
</evidence>
<evidence type="ECO:0000256" key="1">
    <source>
        <dbReference type="SAM" id="SignalP"/>
    </source>
</evidence>
<feature type="domain" description="VWFA" evidence="2">
    <location>
        <begin position="348"/>
        <end position="535"/>
    </location>
</feature>
<dbReference type="CDD" id="cd00198">
    <property type="entry name" value="vWFA"/>
    <property type="match status" value="1"/>
</dbReference>
<dbReference type="Proteomes" id="UP000240429">
    <property type="component" value="Unassembled WGS sequence"/>
</dbReference>
<name>A0A2P8Q5H2_9ACTN</name>
<dbReference type="PROSITE" id="PS50234">
    <property type="entry name" value="VWFA"/>
    <property type="match status" value="1"/>
</dbReference>
<organism evidence="3 4">
    <name type="scientific">Streptomyces dioscori</name>
    <dbReference type="NCBI Taxonomy" id="2109333"/>
    <lineage>
        <taxon>Bacteria</taxon>
        <taxon>Bacillati</taxon>
        <taxon>Actinomycetota</taxon>
        <taxon>Actinomycetes</taxon>
        <taxon>Kitasatosporales</taxon>
        <taxon>Streptomycetaceae</taxon>
        <taxon>Streptomyces</taxon>
        <taxon>Streptomyces aurantiacus group</taxon>
    </lineage>
</organism>
<dbReference type="InterPro" id="IPR002035">
    <property type="entry name" value="VWF_A"/>
</dbReference>
<sequence length="539" mass="57670">MTLRLFVAVTLTLATTVACSGGDDDPTTLHVLAGPDLAVLEPLLDELRSETGVELKMDYRADADTGEALAAAGAAAAGKAAAGAVTGKAGGGHEAAWLSTDRSFQLRHKDTARGLLRTPTMLSPVVVGLRPDAARALHAKSGEQHLSWADLAAAAATGTVRFGMADPRRTGTGLAALVGVATAAAGTGGALREEDVSCDRLRGFRSGQRITAASTRDLLDDFIDHPGTANALITYESDLLALNSGGRLTEKLEIVRPKDGTVLADFPLLLLDPGRRATYDKVVRWLRQDSVQRKIMRTALRRPANPSVAREGELRAQVGNALYFPDRPDVLERLLDDYGDPAHRVAHQVVFLLDFSGSMRGERMAELREAFADLSGADSSATGAFARFHQGERLTVVRFGGRVLEERTVTVRGQRDLRTLADIVAHGGYGDATAVWTALDHGYRTASSALTDEPERSVSIVLMTDGENNAGIAYEEFVRRYEARSAETRTAVHTYPVHFGEADAEALRRAAGRTGGRMVDADARGSSLSEAFKEIRGCR</sequence>
<dbReference type="SUPFAM" id="SSF53300">
    <property type="entry name" value="vWA-like"/>
    <property type="match status" value="1"/>
</dbReference>
<dbReference type="PROSITE" id="PS51257">
    <property type="entry name" value="PROKAR_LIPOPROTEIN"/>
    <property type="match status" value="1"/>
</dbReference>
<keyword evidence="1" id="KW-0732">Signal</keyword>
<dbReference type="SUPFAM" id="SSF53850">
    <property type="entry name" value="Periplasmic binding protein-like II"/>
    <property type="match status" value="1"/>
</dbReference>
<evidence type="ECO:0000259" key="2">
    <source>
        <dbReference type="PROSITE" id="PS50234"/>
    </source>
</evidence>
<keyword evidence="4" id="KW-1185">Reference proteome</keyword>
<dbReference type="EMBL" id="PYBJ01000014">
    <property type="protein sequence ID" value="PSM41506.1"/>
    <property type="molecule type" value="Genomic_DNA"/>
</dbReference>
<proteinExistence type="predicted"/>
<reference evidence="3 4" key="1">
    <citation type="submission" date="2018-03" db="EMBL/GenBank/DDBJ databases">
        <title>Streptomyces dioscori sp. nov., a novel endophytic actinobacterium isolated from bulbil of Dioscorea bulbifera L.</title>
        <authorList>
            <person name="Zhikuan W."/>
        </authorList>
    </citation>
    <scope>NUCLEOTIDE SEQUENCE [LARGE SCALE GENOMIC DNA]</scope>
    <source>
        <strain evidence="3 4">A217</strain>
    </source>
</reference>
<comment type="caution">
    <text evidence="3">The sequence shown here is derived from an EMBL/GenBank/DDBJ whole genome shotgun (WGS) entry which is preliminary data.</text>
</comment>
<dbReference type="InterPro" id="IPR036465">
    <property type="entry name" value="vWFA_dom_sf"/>
</dbReference>
<dbReference type="Pfam" id="PF00092">
    <property type="entry name" value="VWA"/>
    <property type="match status" value="1"/>
</dbReference>
<dbReference type="Gene3D" id="3.40.50.410">
    <property type="entry name" value="von Willebrand factor, type A domain"/>
    <property type="match status" value="1"/>
</dbReference>